<gene>
    <name evidence="1" type="ORF">EZS27_031899</name>
</gene>
<dbReference type="AlphaFoldDB" id="A0A5J4QAG0"/>
<dbReference type="EMBL" id="SNRY01004320">
    <property type="protein sequence ID" value="KAA6318040.1"/>
    <property type="molecule type" value="Genomic_DNA"/>
</dbReference>
<protein>
    <submittedName>
        <fullName evidence="1">Uncharacterized protein</fullName>
    </submittedName>
</protein>
<comment type="caution">
    <text evidence="1">The sequence shown here is derived from an EMBL/GenBank/DDBJ whole genome shotgun (WGS) entry which is preliminary data.</text>
</comment>
<accession>A0A5J4QAG0</accession>
<proteinExistence type="predicted"/>
<sequence length="59" mass="7239">MDLEYLENVFGEDNVFDFLGINTFTQDYTNYYDDSHYRPHVAREIMKKYMENNLTLYIK</sequence>
<organism evidence="1">
    <name type="scientific">termite gut metagenome</name>
    <dbReference type="NCBI Taxonomy" id="433724"/>
    <lineage>
        <taxon>unclassified sequences</taxon>
        <taxon>metagenomes</taxon>
        <taxon>organismal metagenomes</taxon>
    </lineage>
</organism>
<evidence type="ECO:0000313" key="1">
    <source>
        <dbReference type="EMBL" id="KAA6318040.1"/>
    </source>
</evidence>
<name>A0A5J4QAG0_9ZZZZ</name>
<reference evidence="1" key="1">
    <citation type="submission" date="2019-03" db="EMBL/GenBank/DDBJ databases">
        <title>Single cell metagenomics reveals metabolic interactions within the superorganism composed of flagellate Streblomastix strix and complex community of Bacteroidetes bacteria on its surface.</title>
        <authorList>
            <person name="Treitli S.C."/>
            <person name="Kolisko M."/>
            <person name="Husnik F."/>
            <person name="Keeling P."/>
            <person name="Hampl V."/>
        </authorList>
    </citation>
    <scope>NUCLEOTIDE SEQUENCE</scope>
    <source>
        <strain evidence="1">STM</strain>
    </source>
</reference>